<accession>R2QE75</accession>
<evidence type="ECO:0000313" key="2">
    <source>
        <dbReference type="Proteomes" id="UP000013782"/>
    </source>
</evidence>
<keyword evidence="2" id="KW-1185">Reference proteome</keyword>
<gene>
    <name evidence="1" type="ORF">UAU_01714</name>
</gene>
<proteinExistence type="predicted"/>
<evidence type="ECO:0000313" key="1">
    <source>
        <dbReference type="EMBL" id="EOH94792.1"/>
    </source>
</evidence>
<organism evidence="1 2">
    <name type="scientific">Enterococcus pallens ATCC BAA-351</name>
    <dbReference type="NCBI Taxonomy" id="1158607"/>
    <lineage>
        <taxon>Bacteria</taxon>
        <taxon>Bacillati</taxon>
        <taxon>Bacillota</taxon>
        <taxon>Bacilli</taxon>
        <taxon>Lactobacillales</taxon>
        <taxon>Enterococcaceae</taxon>
        <taxon>Enterococcus</taxon>
    </lineage>
</organism>
<dbReference type="HOGENOM" id="CLU_2232424_0_0_9"/>
<dbReference type="AlphaFoldDB" id="R2QE75"/>
<dbReference type="Proteomes" id="UP000013782">
    <property type="component" value="Unassembled WGS sequence"/>
</dbReference>
<dbReference type="EMBL" id="AJAQ01000014">
    <property type="protein sequence ID" value="EOH94792.1"/>
    <property type="molecule type" value="Genomic_DNA"/>
</dbReference>
<reference evidence="1 2" key="1">
    <citation type="submission" date="2013-02" db="EMBL/GenBank/DDBJ databases">
        <title>The Genome Sequence of Enterococcus pallens BAA-351.</title>
        <authorList>
            <consortium name="The Broad Institute Genome Sequencing Platform"/>
            <consortium name="The Broad Institute Genome Sequencing Center for Infectious Disease"/>
            <person name="Earl A.M."/>
            <person name="Gilmore M.S."/>
            <person name="Lebreton F."/>
            <person name="Walker B."/>
            <person name="Young S.K."/>
            <person name="Zeng Q."/>
            <person name="Gargeya S."/>
            <person name="Fitzgerald M."/>
            <person name="Haas B."/>
            <person name="Abouelleil A."/>
            <person name="Alvarado L."/>
            <person name="Arachchi H.M."/>
            <person name="Berlin A.M."/>
            <person name="Chapman S.B."/>
            <person name="Dewar J."/>
            <person name="Goldberg J."/>
            <person name="Griggs A."/>
            <person name="Gujja S."/>
            <person name="Hansen M."/>
            <person name="Howarth C."/>
            <person name="Imamovic A."/>
            <person name="Larimer J."/>
            <person name="McCowan C."/>
            <person name="Murphy C."/>
            <person name="Neiman D."/>
            <person name="Pearson M."/>
            <person name="Priest M."/>
            <person name="Roberts A."/>
            <person name="Saif S."/>
            <person name="Shea T."/>
            <person name="Sisk P."/>
            <person name="Sykes S."/>
            <person name="Wortman J."/>
            <person name="Nusbaum C."/>
            <person name="Birren B."/>
        </authorList>
    </citation>
    <scope>NUCLEOTIDE SEQUENCE [LARGE SCALE GENOMIC DNA]</scope>
    <source>
        <strain evidence="1 2">ATCC BAA-351</strain>
    </source>
</reference>
<dbReference type="RefSeq" id="WP_010756720.1">
    <property type="nucleotide sequence ID" value="NZ_ASWD01000006.1"/>
</dbReference>
<protein>
    <submittedName>
        <fullName evidence="1">Uncharacterized protein</fullName>
    </submittedName>
</protein>
<name>R2QE75_9ENTE</name>
<sequence length="105" mass="11379">MDENISNKIEELRDLCTQEGVSLALAAVKPGVIEQTVLAGRGATLILGIFSINDALEEMMESSSCSCPVCKAAKNVFKTKRRPPIEDDDELEVFLKSIFGGTTDD</sequence>
<comment type="caution">
    <text evidence="1">The sequence shown here is derived from an EMBL/GenBank/DDBJ whole genome shotgun (WGS) entry which is preliminary data.</text>
</comment>
<dbReference type="PATRIC" id="fig|1158607.3.peg.1682"/>